<comment type="subcellular location">
    <subcellularLocation>
        <location evidence="1">Cell membrane</location>
    </subcellularLocation>
</comment>
<keyword evidence="9" id="KW-1185">Reference proteome</keyword>
<evidence type="ECO:0000313" key="8">
    <source>
        <dbReference type="EMBL" id="KAI9257364.1"/>
    </source>
</evidence>
<organism evidence="8 9">
    <name type="scientific">Phascolomyces articulosus</name>
    <dbReference type="NCBI Taxonomy" id="60185"/>
    <lineage>
        <taxon>Eukaryota</taxon>
        <taxon>Fungi</taxon>
        <taxon>Fungi incertae sedis</taxon>
        <taxon>Mucoromycota</taxon>
        <taxon>Mucoromycotina</taxon>
        <taxon>Mucoromycetes</taxon>
        <taxon>Mucorales</taxon>
        <taxon>Lichtheimiaceae</taxon>
        <taxon>Phascolomyces</taxon>
    </lineage>
</organism>
<sequence>MIWSLPLKIIYSITISCLFVVPAIVGYALQIHVTQRSFWALGVYGTVVFCFILLQLSFASLNRFSLWRFRKRNPPPISSSSSATTTTTMTTTTSATITTNNNSKQEHQQHDDDNNNNLTTITTTTATTTENRRKATKVGLAVVGYREEPMLFAQCLESIQRLEYPDPIKIVVVVDGKDAQDHEMASIFEKTFPGNPVVVLPYLLADKEGEEGGIGGLETKQHNEKDNRIAPLSPSPSQQQQQRSQQERPQSSASHSSSTLQIKDGIILPTDTRAVCYLQPHRGKRHAMYTAFRVLMAAGCDAVMSTDSDTRFDPQALIELERALYWHPNIGASAGDVRIWNYKDGLLSFMSSLRYWMAFNIERAAQSFNRCVTCVSGPMGLYRTNVLAEILDDWIKQRFLGMECTYGDDRHLTNRVLMRGYRVVYTHYAYCETETPTQFLRWFKQQTRWSKSFYRELIWNAKSLHKHSPWMAAELFYQGVYPFVLLFSIFYILWAHAPLVLAVWLVSLMAIASIKTIYSLLVTRSIRFLAFPLYSIYYLTGLVPAKLWALVSLWDVGWGTSARSASERKLENVLCLQIKEALPIVLWVLIIVAGITYNLAVFFLSPSASLQGFNGHTPNLQPNVPDPNSIVFYPNNNY</sequence>
<keyword evidence="3" id="KW-0328">Glycosyltransferase</keyword>
<comment type="caution">
    <text evidence="8">The sequence shown here is derived from an EMBL/GenBank/DDBJ whole genome shotgun (WGS) entry which is preliminary data.</text>
</comment>
<dbReference type="GO" id="GO:0005886">
    <property type="term" value="C:plasma membrane"/>
    <property type="evidence" value="ECO:0007669"/>
    <property type="project" value="UniProtKB-SubCell"/>
</dbReference>
<reference evidence="8" key="2">
    <citation type="submission" date="2023-02" db="EMBL/GenBank/DDBJ databases">
        <authorList>
            <consortium name="DOE Joint Genome Institute"/>
            <person name="Mondo S.J."/>
            <person name="Chang Y."/>
            <person name="Wang Y."/>
            <person name="Ahrendt S."/>
            <person name="Andreopoulos W."/>
            <person name="Barry K."/>
            <person name="Beard J."/>
            <person name="Benny G.L."/>
            <person name="Blankenship S."/>
            <person name="Bonito G."/>
            <person name="Cuomo C."/>
            <person name="Desiro A."/>
            <person name="Gervers K.A."/>
            <person name="Hundley H."/>
            <person name="Kuo A."/>
            <person name="LaButti K."/>
            <person name="Lang B.F."/>
            <person name="Lipzen A."/>
            <person name="O'Donnell K."/>
            <person name="Pangilinan J."/>
            <person name="Reynolds N."/>
            <person name="Sandor L."/>
            <person name="Smith M.W."/>
            <person name="Tsang A."/>
            <person name="Grigoriev I.V."/>
            <person name="Stajich J.E."/>
            <person name="Spatafora J.W."/>
        </authorList>
    </citation>
    <scope>NUCLEOTIDE SEQUENCE</scope>
    <source>
        <strain evidence="8">RSA 2281</strain>
    </source>
</reference>
<dbReference type="AlphaFoldDB" id="A0AAD5K6T8"/>
<feature type="transmembrane region" description="Helical" evidence="7">
    <location>
        <begin position="528"/>
        <end position="551"/>
    </location>
</feature>
<dbReference type="Proteomes" id="UP001209540">
    <property type="component" value="Unassembled WGS sequence"/>
</dbReference>
<dbReference type="GO" id="GO:0050501">
    <property type="term" value="F:hyaluronan synthase activity"/>
    <property type="evidence" value="ECO:0007669"/>
    <property type="project" value="TreeGrafter"/>
</dbReference>
<keyword evidence="4 8" id="KW-0808">Transferase</keyword>
<dbReference type="GO" id="GO:0030213">
    <property type="term" value="P:hyaluronan biosynthetic process"/>
    <property type="evidence" value="ECO:0007669"/>
    <property type="project" value="TreeGrafter"/>
</dbReference>
<feature type="region of interest" description="Disordered" evidence="6">
    <location>
        <begin position="76"/>
        <end position="118"/>
    </location>
</feature>
<dbReference type="Gene3D" id="3.90.550.10">
    <property type="entry name" value="Spore Coat Polysaccharide Biosynthesis Protein SpsA, Chain A"/>
    <property type="match status" value="1"/>
</dbReference>
<keyword evidence="7" id="KW-0812">Transmembrane</keyword>
<evidence type="ECO:0000313" key="9">
    <source>
        <dbReference type="Proteomes" id="UP001209540"/>
    </source>
</evidence>
<feature type="compositionally biased region" description="Basic and acidic residues" evidence="6">
    <location>
        <begin position="219"/>
        <end position="228"/>
    </location>
</feature>
<accession>A0AAD5K6T8</accession>
<dbReference type="PANTHER" id="PTHR22913">
    <property type="entry name" value="HYALURONAN SYNTHASE"/>
    <property type="match status" value="1"/>
</dbReference>
<feature type="transmembrane region" description="Helical" evidence="7">
    <location>
        <begin position="41"/>
        <end position="61"/>
    </location>
</feature>
<dbReference type="SUPFAM" id="SSF53448">
    <property type="entry name" value="Nucleotide-diphospho-sugar transferases"/>
    <property type="match status" value="1"/>
</dbReference>
<feature type="transmembrane region" description="Helical" evidence="7">
    <location>
        <begin position="500"/>
        <end position="521"/>
    </location>
</feature>
<keyword evidence="2" id="KW-1003">Cell membrane</keyword>
<evidence type="ECO:0000256" key="5">
    <source>
        <dbReference type="ARBA" id="ARBA00023136"/>
    </source>
</evidence>
<protein>
    <submittedName>
        <fullName evidence="8">Nucleotide-diphospho-sugar transferase</fullName>
    </submittedName>
</protein>
<evidence type="ECO:0000256" key="6">
    <source>
        <dbReference type="SAM" id="MobiDB-lite"/>
    </source>
</evidence>
<evidence type="ECO:0000256" key="4">
    <source>
        <dbReference type="ARBA" id="ARBA00022679"/>
    </source>
</evidence>
<dbReference type="InterPro" id="IPR029044">
    <property type="entry name" value="Nucleotide-diphossugar_trans"/>
</dbReference>
<feature type="compositionally biased region" description="Low complexity" evidence="6">
    <location>
        <begin position="235"/>
        <end position="258"/>
    </location>
</feature>
<feature type="compositionally biased region" description="Low complexity" evidence="6">
    <location>
        <begin position="78"/>
        <end position="103"/>
    </location>
</feature>
<feature type="transmembrane region" description="Helical" evidence="7">
    <location>
        <begin position="9"/>
        <end position="29"/>
    </location>
</feature>
<dbReference type="EMBL" id="JAIXMP010000020">
    <property type="protein sequence ID" value="KAI9257364.1"/>
    <property type="molecule type" value="Genomic_DNA"/>
</dbReference>
<dbReference type="Pfam" id="PF13641">
    <property type="entry name" value="Glyco_tranf_2_3"/>
    <property type="match status" value="1"/>
</dbReference>
<evidence type="ECO:0000256" key="3">
    <source>
        <dbReference type="ARBA" id="ARBA00022676"/>
    </source>
</evidence>
<evidence type="ECO:0000256" key="2">
    <source>
        <dbReference type="ARBA" id="ARBA00022475"/>
    </source>
</evidence>
<feature type="compositionally biased region" description="Basic and acidic residues" evidence="6">
    <location>
        <begin position="104"/>
        <end position="113"/>
    </location>
</feature>
<dbReference type="PANTHER" id="PTHR22913:SF12">
    <property type="entry name" value="MANNURONAN SYNTHASE"/>
    <property type="match status" value="1"/>
</dbReference>
<name>A0AAD5K6T8_9FUNG</name>
<keyword evidence="5 7" id="KW-0472">Membrane</keyword>
<evidence type="ECO:0000256" key="1">
    <source>
        <dbReference type="ARBA" id="ARBA00004236"/>
    </source>
</evidence>
<evidence type="ECO:0000256" key="7">
    <source>
        <dbReference type="SAM" id="Phobius"/>
    </source>
</evidence>
<gene>
    <name evidence="8" type="ORF">BDA99DRAFT_484749</name>
</gene>
<feature type="transmembrane region" description="Helical" evidence="7">
    <location>
        <begin position="475"/>
        <end position="494"/>
    </location>
</feature>
<feature type="region of interest" description="Disordered" evidence="6">
    <location>
        <begin position="211"/>
        <end position="259"/>
    </location>
</feature>
<dbReference type="GO" id="GO:0085029">
    <property type="term" value="P:extracellular matrix assembly"/>
    <property type="evidence" value="ECO:0007669"/>
    <property type="project" value="TreeGrafter"/>
</dbReference>
<proteinExistence type="predicted"/>
<reference evidence="8" key="1">
    <citation type="journal article" date="2022" name="IScience">
        <title>Evolution of zygomycete secretomes and the origins of terrestrial fungal ecologies.</title>
        <authorList>
            <person name="Chang Y."/>
            <person name="Wang Y."/>
            <person name="Mondo S."/>
            <person name="Ahrendt S."/>
            <person name="Andreopoulos W."/>
            <person name="Barry K."/>
            <person name="Beard J."/>
            <person name="Benny G.L."/>
            <person name="Blankenship S."/>
            <person name="Bonito G."/>
            <person name="Cuomo C."/>
            <person name="Desiro A."/>
            <person name="Gervers K.A."/>
            <person name="Hundley H."/>
            <person name="Kuo A."/>
            <person name="LaButti K."/>
            <person name="Lang B.F."/>
            <person name="Lipzen A."/>
            <person name="O'Donnell K."/>
            <person name="Pangilinan J."/>
            <person name="Reynolds N."/>
            <person name="Sandor L."/>
            <person name="Smith M.E."/>
            <person name="Tsang A."/>
            <person name="Grigoriev I.V."/>
            <person name="Stajich J.E."/>
            <person name="Spatafora J.W."/>
        </authorList>
    </citation>
    <scope>NUCLEOTIDE SEQUENCE</scope>
    <source>
        <strain evidence="8">RSA 2281</strain>
    </source>
</reference>
<keyword evidence="7" id="KW-1133">Transmembrane helix</keyword>
<feature type="transmembrane region" description="Helical" evidence="7">
    <location>
        <begin position="584"/>
        <end position="604"/>
    </location>
</feature>